<organism evidence="3 4">
    <name type="scientific">Sphaerobolus stellatus (strain SS14)</name>
    <dbReference type="NCBI Taxonomy" id="990650"/>
    <lineage>
        <taxon>Eukaryota</taxon>
        <taxon>Fungi</taxon>
        <taxon>Dikarya</taxon>
        <taxon>Basidiomycota</taxon>
        <taxon>Agaricomycotina</taxon>
        <taxon>Agaricomycetes</taxon>
        <taxon>Phallomycetidae</taxon>
        <taxon>Geastrales</taxon>
        <taxon>Sphaerobolaceae</taxon>
        <taxon>Sphaerobolus</taxon>
    </lineage>
</organism>
<evidence type="ECO:0000313" key="3">
    <source>
        <dbReference type="EMBL" id="KIJ33948.1"/>
    </source>
</evidence>
<dbReference type="EMBL" id="KN837206">
    <property type="protein sequence ID" value="KIJ33948.1"/>
    <property type="molecule type" value="Genomic_DNA"/>
</dbReference>
<keyword evidence="2" id="KW-0812">Transmembrane</keyword>
<feature type="region of interest" description="Disordered" evidence="1">
    <location>
        <begin position="231"/>
        <end position="282"/>
    </location>
</feature>
<protein>
    <submittedName>
        <fullName evidence="3">Uncharacterized protein</fullName>
    </submittedName>
</protein>
<proteinExistence type="predicted"/>
<evidence type="ECO:0000256" key="1">
    <source>
        <dbReference type="SAM" id="MobiDB-lite"/>
    </source>
</evidence>
<sequence length="282" mass="31614">MYYHLIVCRLPLNYDGLTSGWRGMVLPIPSPTNIELIIWNAVRHHIFYTKLLLYAGLVWCGLFSYCAFSHGNIFLAVIIMALTFTQLGMSPYFRCSGRSYTRTLSATGLATTIKSAIIDDLWAVSDKFVGLLQGAASAATIIADCLISGSPVYFLKGPAMHISIMSILPVVMYFTTPSRLFIWEPFFIPAGQIRFLRYMTCLHQLTSNLSLNLRRTIREEIATRVRGQFSSGHRSSRYQDYSLPVPPHPNAYDIDAPSSPKTHNESIPLTRRGAPQIGAQDR</sequence>
<feature type="transmembrane region" description="Helical" evidence="2">
    <location>
        <begin position="74"/>
        <end position="93"/>
    </location>
</feature>
<keyword evidence="2" id="KW-1133">Transmembrane helix</keyword>
<gene>
    <name evidence="3" type="ORF">M422DRAFT_52238</name>
</gene>
<keyword evidence="2" id="KW-0472">Membrane</keyword>
<feature type="transmembrane region" description="Helical" evidence="2">
    <location>
        <begin position="51"/>
        <end position="68"/>
    </location>
</feature>
<reference evidence="3 4" key="1">
    <citation type="submission" date="2014-06" db="EMBL/GenBank/DDBJ databases">
        <title>Evolutionary Origins and Diversification of the Mycorrhizal Mutualists.</title>
        <authorList>
            <consortium name="DOE Joint Genome Institute"/>
            <consortium name="Mycorrhizal Genomics Consortium"/>
            <person name="Kohler A."/>
            <person name="Kuo A."/>
            <person name="Nagy L.G."/>
            <person name="Floudas D."/>
            <person name="Copeland A."/>
            <person name="Barry K.W."/>
            <person name="Cichocki N."/>
            <person name="Veneault-Fourrey C."/>
            <person name="LaButti K."/>
            <person name="Lindquist E.A."/>
            <person name="Lipzen A."/>
            <person name="Lundell T."/>
            <person name="Morin E."/>
            <person name="Murat C."/>
            <person name="Riley R."/>
            <person name="Ohm R."/>
            <person name="Sun H."/>
            <person name="Tunlid A."/>
            <person name="Henrissat B."/>
            <person name="Grigoriev I.V."/>
            <person name="Hibbett D.S."/>
            <person name="Martin F."/>
        </authorList>
    </citation>
    <scope>NUCLEOTIDE SEQUENCE [LARGE SCALE GENOMIC DNA]</scope>
    <source>
        <strain evidence="3 4">SS14</strain>
    </source>
</reference>
<name>A0A0C9TUD0_SPHS4</name>
<evidence type="ECO:0000313" key="4">
    <source>
        <dbReference type="Proteomes" id="UP000054279"/>
    </source>
</evidence>
<dbReference type="Proteomes" id="UP000054279">
    <property type="component" value="Unassembled WGS sequence"/>
</dbReference>
<evidence type="ECO:0000256" key="2">
    <source>
        <dbReference type="SAM" id="Phobius"/>
    </source>
</evidence>
<keyword evidence="4" id="KW-1185">Reference proteome</keyword>
<accession>A0A0C9TUD0</accession>
<dbReference type="HOGENOM" id="CLU_987547_0_0_1"/>
<dbReference type="AlphaFoldDB" id="A0A0C9TUD0"/>